<evidence type="ECO:0000259" key="6">
    <source>
        <dbReference type="PROSITE" id="PS51123"/>
    </source>
</evidence>
<dbReference type="Proteomes" id="UP000176050">
    <property type="component" value="Chromosome"/>
</dbReference>
<dbReference type="PRINTS" id="PR01021">
    <property type="entry name" value="OMPADOMAIN"/>
</dbReference>
<evidence type="ECO:0000256" key="3">
    <source>
        <dbReference type="ARBA" id="ARBA00023237"/>
    </source>
</evidence>
<dbReference type="CDD" id="cd07185">
    <property type="entry name" value="OmpA_C-like"/>
    <property type="match status" value="1"/>
</dbReference>
<evidence type="ECO:0000313" key="8">
    <source>
        <dbReference type="Proteomes" id="UP000176050"/>
    </source>
</evidence>
<accession>A0A1D8P6S4</accession>
<evidence type="ECO:0000256" key="1">
    <source>
        <dbReference type="ARBA" id="ARBA00004442"/>
    </source>
</evidence>
<dbReference type="PROSITE" id="PS51123">
    <property type="entry name" value="OMPA_2"/>
    <property type="match status" value="1"/>
</dbReference>
<protein>
    <recommendedName>
        <fullName evidence="6">OmpA-like domain-containing protein</fullName>
    </recommendedName>
</protein>
<dbReference type="GO" id="GO:0009279">
    <property type="term" value="C:cell outer membrane"/>
    <property type="evidence" value="ECO:0007669"/>
    <property type="project" value="UniProtKB-SubCell"/>
</dbReference>
<gene>
    <name evidence="7" type="ORF">LPB138_06100</name>
</gene>
<dbReference type="OrthoDB" id="9782229at2"/>
<dbReference type="EMBL" id="CP017478">
    <property type="protein sequence ID" value="AOW20274.1"/>
    <property type="molecule type" value="Genomic_DNA"/>
</dbReference>
<comment type="subcellular location">
    <subcellularLocation>
        <location evidence="1">Cell outer membrane</location>
    </subcellularLocation>
</comment>
<evidence type="ECO:0000313" key="7">
    <source>
        <dbReference type="EMBL" id="AOW20274.1"/>
    </source>
</evidence>
<reference evidence="7 8" key="1">
    <citation type="submission" date="2016-10" db="EMBL/GenBank/DDBJ databases">
        <title>Lutibacter sp. LPB0138, isolated from marine gastropod.</title>
        <authorList>
            <person name="Kim E."/>
            <person name="Yi H."/>
        </authorList>
    </citation>
    <scope>NUCLEOTIDE SEQUENCE [LARGE SCALE GENOMIC DNA]</scope>
    <source>
        <strain evidence="7 8">LPB0138</strain>
    </source>
</reference>
<feature type="domain" description="OmpA-like" evidence="6">
    <location>
        <begin position="437"/>
        <end position="557"/>
    </location>
</feature>
<feature type="chain" id="PRO_5009110842" description="OmpA-like domain-containing protein" evidence="5">
    <location>
        <begin position="20"/>
        <end position="557"/>
    </location>
</feature>
<dbReference type="InterPro" id="IPR050330">
    <property type="entry name" value="Bact_OuterMem_StrucFunc"/>
</dbReference>
<sequence length="557" mass="60819">MKKLLLPCALLAFAFTVSAQDLPENPEPGKCYVRCKTPEVWKTEEVTIQVAPAYKKISTKPAQYKKETERVLVKEASQRLEVVPAVYETQDVVVVTREASQRLEKVPSSVETVTETIVTKEASQRLEVVPAKYETQNVVVEVQPASYRLEIVPAKYETQEVVVVTKEPSHSLSVVPGTYGKETISYHKSDKGSSLSVIPASFTTDTEVVEVKAASAEWQMSERAPDCQSSDPNDCRYWCFKEIPAQYQTVTKTVLANDARVSTTPGCSGANGGGEGCADGTYSRVTVATPPTTRQVDIPQQTTVVKKTVMVTPPTTRQVAIPAVTKTIKKTVMVTPPTTRVIDIPQETTTVKKTIITPESTRVVTIPQETKTIKKTVMVTPPSTRVIDIPAEYSTVSKTILASDATTEEVTVPAQFKTVSKEILVSKGGLTTWKEVECEIVNYSPLPINWNTGSSTLTTGAKQIIDARLLPILKDGVAVEIASHTDSRGSTSSNQALSERRAQSVVNYLISKGINSSKLVANGFGENKLTNRCSDGVSCTENEHAKNRRTEFRVISQ</sequence>
<proteinExistence type="predicted"/>
<dbReference type="SUPFAM" id="SSF103088">
    <property type="entry name" value="OmpA-like"/>
    <property type="match status" value="1"/>
</dbReference>
<keyword evidence="3" id="KW-0998">Cell outer membrane</keyword>
<dbReference type="Gene3D" id="3.30.1330.60">
    <property type="entry name" value="OmpA-like domain"/>
    <property type="match status" value="1"/>
</dbReference>
<organism evidence="7 8">
    <name type="scientific">Urechidicola croceus</name>
    <dbReference type="NCBI Taxonomy" id="1850246"/>
    <lineage>
        <taxon>Bacteria</taxon>
        <taxon>Pseudomonadati</taxon>
        <taxon>Bacteroidota</taxon>
        <taxon>Flavobacteriia</taxon>
        <taxon>Flavobacteriales</taxon>
        <taxon>Flavobacteriaceae</taxon>
        <taxon>Urechidicola</taxon>
    </lineage>
</organism>
<dbReference type="RefSeq" id="WP_070236412.1">
    <property type="nucleotide sequence ID" value="NZ_CP017478.1"/>
</dbReference>
<evidence type="ECO:0000256" key="4">
    <source>
        <dbReference type="PROSITE-ProRule" id="PRU00473"/>
    </source>
</evidence>
<keyword evidence="5" id="KW-0732">Signal</keyword>
<evidence type="ECO:0000256" key="2">
    <source>
        <dbReference type="ARBA" id="ARBA00023136"/>
    </source>
</evidence>
<dbReference type="AlphaFoldDB" id="A0A1D8P6S4"/>
<dbReference type="KEGG" id="lul:LPB138_06100"/>
<dbReference type="InterPro" id="IPR036737">
    <property type="entry name" value="OmpA-like_sf"/>
</dbReference>
<feature type="signal peptide" evidence="5">
    <location>
        <begin position="1"/>
        <end position="19"/>
    </location>
</feature>
<evidence type="ECO:0000256" key="5">
    <source>
        <dbReference type="SAM" id="SignalP"/>
    </source>
</evidence>
<keyword evidence="2 4" id="KW-0472">Membrane</keyword>
<dbReference type="PANTHER" id="PTHR30329:SF21">
    <property type="entry name" value="LIPOPROTEIN YIAD-RELATED"/>
    <property type="match status" value="1"/>
</dbReference>
<dbReference type="Pfam" id="PF00691">
    <property type="entry name" value="OmpA"/>
    <property type="match status" value="1"/>
</dbReference>
<dbReference type="InterPro" id="IPR006664">
    <property type="entry name" value="OMP_bac"/>
</dbReference>
<dbReference type="STRING" id="1850246.LPB138_06100"/>
<dbReference type="InterPro" id="IPR006665">
    <property type="entry name" value="OmpA-like"/>
</dbReference>
<dbReference type="PANTHER" id="PTHR30329">
    <property type="entry name" value="STATOR ELEMENT OF FLAGELLAR MOTOR COMPLEX"/>
    <property type="match status" value="1"/>
</dbReference>
<keyword evidence="8" id="KW-1185">Reference proteome</keyword>
<name>A0A1D8P6S4_9FLAO</name>